<proteinExistence type="inferred from homology"/>
<evidence type="ECO:0000313" key="10">
    <source>
        <dbReference type="EMBL" id="MDN7025132.1"/>
    </source>
</evidence>
<feature type="binding site" evidence="8">
    <location>
        <position position="123"/>
    </location>
    <ligand>
        <name>FAD</name>
        <dbReference type="ChEBI" id="CHEBI:57692"/>
    </ligand>
</feature>
<dbReference type="InterPro" id="IPR011777">
    <property type="entry name" value="Geranylgeranyl_Rdtase_fam"/>
</dbReference>
<sequence length="398" mass="42949">MKNRYDVLVVGGGPAGALAARTAAEAGLSACLVEKRPAIGTPVRCAEGIGKELLKDFIEPDERWIAADIRRARIIAPSGDTIKLEQHQAGNEVGYVIDRKVFDRELVWRAAEAGSDVFVKTRAVAPIMENGAVKGARLLACGQPVDVRADVVVAADGVESKFARWAGLDTTVPLGDMMSCAQYLMTDIPIDAESTDFYLGRDIAPEGYLWVFPKGDRTANVGIGISGRQSRDGSRARHYLDRFVAENFPDGKVIEHIVGGVSVCKPLPCTVADGLMIAGDAARVVDPITGGGIFNAMFTGRMAGQVASECISAGDCSAGALMKYDEAWRVSRMGKTIERNYKVKDYFVTLDDAKLNTLAASLANIDMKEFKVSTLIMELIKRNPKMLMELRALKNSLA</sequence>
<comment type="function">
    <text evidence="8">Is involved in the reduction of 2,3-digeranylgeranylglycerophospholipids (unsaturated archaeols) into 2,3-diphytanylglycerophospholipids (saturated archaeols) in the biosynthesis of archaeal membrane lipids. Catalyzes the formation of archaetidic acid (2,3-di-O-phytanyl-sn-glyceryl phosphate) from 2,3-di-O-geranylgeranylglyceryl phosphate (DGGGP) via the hydrogenation of each double bond of the isoprenoid chains. Is also probably able to reduce double bonds of geranyl groups in CDP-2,3-bis-O-(geranylgeranyl)-sn-glycerol and archaetidylserine, thus acting at various stages in the biosynthesis of archaeal membrane lipids.</text>
</comment>
<evidence type="ECO:0000256" key="8">
    <source>
        <dbReference type="HAMAP-Rule" id="MF_01287"/>
    </source>
</evidence>
<keyword evidence="6 8" id="KW-0594">Phospholipid biosynthesis</keyword>
<feature type="domain" description="Digeranylgeranylglycerophospholipid reductase catalytic" evidence="9">
    <location>
        <begin position="176"/>
        <end position="261"/>
    </location>
</feature>
<comment type="catalytic activity">
    <reaction evidence="8">
        <text>2,3-bis-O-(phytanyl)-sn-glycerol 1-phosphate + 8 oxidized 2[4Fe-4S]-[ferredoxin] = 2,3-bis-O-(geranylgeranyl)-sn-glycerol 1-phosphate + 8 reduced 2[4Fe-4S]-[ferredoxin] + 16 H(+)</text>
        <dbReference type="Rhea" id="RHEA:36159"/>
        <dbReference type="Rhea" id="RHEA-COMP:10002"/>
        <dbReference type="Rhea" id="RHEA-COMP:10004"/>
        <dbReference type="ChEBI" id="CHEBI:15378"/>
        <dbReference type="ChEBI" id="CHEBI:33722"/>
        <dbReference type="ChEBI" id="CHEBI:33723"/>
        <dbReference type="ChEBI" id="CHEBI:58837"/>
        <dbReference type="ChEBI" id="CHEBI:73125"/>
        <dbReference type="EC" id="1.3.7.11"/>
    </reaction>
</comment>
<dbReference type="InterPro" id="IPR023590">
    <property type="entry name" value="DGGGPL_reductase"/>
</dbReference>
<dbReference type="InterPro" id="IPR054715">
    <property type="entry name" value="GGR_cat"/>
</dbReference>
<feature type="binding site" evidence="8">
    <location>
        <position position="99"/>
    </location>
    <ligand>
        <name>FAD</name>
        <dbReference type="ChEBI" id="CHEBI:57692"/>
    </ligand>
</feature>
<comment type="caution">
    <text evidence="8">Lacks conserved residue(s) required for the propagation of feature annotation.</text>
</comment>
<comment type="miscellaneous">
    <text evidence="8">Reduction reaction proceeds via syn addition of hydrogen for double bonds.</text>
</comment>
<feature type="binding site" evidence="8">
    <location>
        <position position="15"/>
    </location>
    <ligand>
        <name>FAD</name>
        <dbReference type="ChEBI" id="CHEBI:57692"/>
    </ligand>
</feature>
<dbReference type="SUPFAM" id="SSF51905">
    <property type="entry name" value="FAD/NAD(P)-binding domain"/>
    <property type="match status" value="1"/>
</dbReference>
<feature type="binding site" evidence="8">
    <location>
        <position position="372"/>
    </location>
    <ligand>
        <name>a 2,3-bis-O-(geranylgeranyl)-sn-glycerol 1-phospholipid</name>
        <dbReference type="ChEBI" id="CHEBI:138140"/>
    </ligand>
</feature>
<keyword evidence="7 8" id="KW-1208">Phospholipid metabolism</keyword>
<evidence type="ECO:0000256" key="3">
    <source>
        <dbReference type="ARBA" id="ARBA00022827"/>
    </source>
</evidence>
<comment type="catalytic activity">
    <reaction evidence="8">
        <text>CDP-2,3-bis-O-(geranylgeranyl)-sn-glycerol + 8 AH2 = CDP-2,3-bis-O-(phytanyl)-sn-glycerol + 8 A</text>
        <dbReference type="Rhea" id="RHEA:84207"/>
        <dbReference type="ChEBI" id="CHEBI:13193"/>
        <dbReference type="ChEBI" id="CHEBI:17499"/>
        <dbReference type="ChEBI" id="CHEBI:58838"/>
        <dbReference type="ChEBI" id="CHEBI:74004"/>
    </reaction>
</comment>
<comment type="cofactor">
    <cofactor evidence="8">
        <name>FAD</name>
        <dbReference type="ChEBI" id="CHEBI:57692"/>
    </cofactor>
    <text evidence="8">Binds 1 FAD per subunit.</text>
</comment>
<feature type="binding site" evidence="8">
    <location>
        <position position="45"/>
    </location>
    <ligand>
        <name>FAD</name>
        <dbReference type="ChEBI" id="CHEBI:57692"/>
    </ligand>
</feature>
<feature type="binding site" evidence="8">
    <location>
        <position position="46"/>
    </location>
    <ligand>
        <name>FAD</name>
        <dbReference type="ChEBI" id="CHEBI:57692"/>
    </ligand>
</feature>
<protein>
    <recommendedName>
        <fullName evidence="8">Digeranylgeranylglycerophospholipid reductase</fullName>
        <shortName evidence="8">DGGGPL reductase</shortName>
        <ecNumber evidence="8">1.3.7.11</ecNumber>
    </recommendedName>
    <alternativeName>
        <fullName evidence="8">2,3-bis-O-geranylgeranylglyceryl phosphate reductase</fullName>
    </alternativeName>
    <alternativeName>
        <fullName evidence="8">Geranylgeranyl reductase</fullName>
        <shortName evidence="8">GGR</shortName>
    </alternativeName>
</protein>
<organism evidence="10 11">
    <name type="scientific">Methanoculleus frigidifontis</name>
    <dbReference type="NCBI Taxonomy" id="2584085"/>
    <lineage>
        <taxon>Archaea</taxon>
        <taxon>Methanobacteriati</taxon>
        <taxon>Methanobacteriota</taxon>
        <taxon>Stenosarchaea group</taxon>
        <taxon>Methanomicrobia</taxon>
        <taxon>Methanomicrobiales</taxon>
        <taxon>Methanomicrobiaceae</taxon>
        <taxon>Methanoculleus</taxon>
    </lineage>
</organism>
<comment type="catalytic activity">
    <reaction evidence="8">
        <text>archaetidylserine + 8 AH2 = 2,3-bis-O-phytanyl-sn-glycero-3-phospho-L-serine + 8 A</text>
        <dbReference type="Rhea" id="RHEA:84215"/>
        <dbReference type="ChEBI" id="CHEBI:13193"/>
        <dbReference type="ChEBI" id="CHEBI:17499"/>
        <dbReference type="ChEBI" id="CHEBI:71517"/>
        <dbReference type="ChEBI" id="CHEBI:74853"/>
    </reaction>
</comment>
<keyword evidence="11" id="KW-1185">Reference proteome</keyword>
<dbReference type="PANTHER" id="PTHR42685:SF18">
    <property type="entry name" value="DIGERANYLGERANYLGLYCEROPHOSPHOLIPID REDUCTASE"/>
    <property type="match status" value="1"/>
</dbReference>
<feature type="binding site" evidence="8">
    <location>
        <position position="48"/>
    </location>
    <ligand>
        <name>FAD</name>
        <dbReference type="ChEBI" id="CHEBI:57692"/>
    </ligand>
</feature>
<dbReference type="InterPro" id="IPR050407">
    <property type="entry name" value="Geranylgeranyl_reductase"/>
</dbReference>
<evidence type="ECO:0000256" key="6">
    <source>
        <dbReference type="ARBA" id="ARBA00023209"/>
    </source>
</evidence>
<dbReference type="EMBL" id="VCYH01000006">
    <property type="protein sequence ID" value="MDN7025132.1"/>
    <property type="molecule type" value="Genomic_DNA"/>
</dbReference>
<evidence type="ECO:0000256" key="7">
    <source>
        <dbReference type="ARBA" id="ARBA00023264"/>
    </source>
</evidence>
<comment type="catalytic activity">
    <reaction evidence="8">
        <text>a 2,3-bis-O-phytanyl-sn-glycerol 1-phospholipid + 8 oxidized 2[4Fe-4S]-[ferredoxin] = a 2,3-bis-O-(geranylgeranyl)-sn-glycerol 1-phospholipid + 8 reduced 2[4Fe-4S]-[ferredoxin] + 16 H(+)</text>
        <dbReference type="Rhea" id="RHEA:54324"/>
        <dbReference type="Rhea" id="RHEA-COMP:10002"/>
        <dbReference type="Rhea" id="RHEA-COMP:10004"/>
        <dbReference type="ChEBI" id="CHEBI:15378"/>
        <dbReference type="ChEBI" id="CHEBI:33722"/>
        <dbReference type="ChEBI" id="CHEBI:33723"/>
        <dbReference type="ChEBI" id="CHEBI:138139"/>
        <dbReference type="ChEBI" id="CHEBI:138140"/>
        <dbReference type="EC" id="1.3.7.11"/>
    </reaction>
</comment>
<comment type="catalytic activity">
    <reaction evidence="8">
        <text>a 2,3-bis-O-phytanyl-sn-glycerol 1-phospholipid + 8 A = a 2,3-bis-O-(geranylgeranyl)-sn-glycerol 1-phospholipid + 8 AH2</text>
        <dbReference type="Rhea" id="RHEA:64376"/>
        <dbReference type="ChEBI" id="CHEBI:13193"/>
        <dbReference type="ChEBI" id="CHEBI:17499"/>
        <dbReference type="ChEBI" id="CHEBI:138139"/>
        <dbReference type="ChEBI" id="CHEBI:138140"/>
    </reaction>
</comment>
<dbReference type="EC" id="1.3.7.11" evidence="8"/>
<comment type="caution">
    <text evidence="10">The sequence shown here is derived from an EMBL/GenBank/DDBJ whole genome shotgun (WGS) entry which is preliminary data.</text>
</comment>
<evidence type="ECO:0000256" key="1">
    <source>
        <dbReference type="ARBA" id="ARBA00022516"/>
    </source>
</evidence>
<dbReference type="RefSeq" id="WP_301664280.1">
    <property type="nucleotide sequence ID" value="NZ_VCYH01000006.1"/>
</dbReference>
<dbReference type="InterPro" id="IPR036188">
    <property type="entry name" value="FAD/NAD-bd_sf"/>
</dbReference>
<dbReference type="Proteomes" id="UP001168338">
    <property type="component" value="Unassembled WGS sequence"/>
</dbReference>
<gene>
    <name evidence="10" type="ORF">FGU65_09560</name>
</gene>
<dbReference type="Gene3D" id="3.50.50.60">
    <property type="entry name" value="FAD/NAD(P)-binding domain"/>
    <property type="match status" value="1"/>
</dbReference>
<dbReference type="PRINTS" id="PR00420">
    <property type="entry name" value="RNGMNOXGNASE"/>
</dbReference>
<comment type="pathway">
    <text evidence="8">Membrane lipid metabolism; glycerophospholipid metabolism.</text>
</comment>
<feature type="binding site" evidence="8">
    <location>
        <position position="293"/>
    </location>
    <ligand>
        <name>FAD</name>
        <dbReference type="ChEBI" id="CHEBI:57692"/>
    </ligand>
</feature>
<keyword evidence="2 8" id="KW-0285">Flavoprotein</keyword>
<dbReference type="PANTHER" id="PTHR42685">
    <property type="entry name" value="GERANYLGERANYL DIPHOSPHATE REDUCTASE"/>
    <property type="match status" value="1"/>
</dbReference>
<comment type="similarity">
    <text evidence="8">Belongs to the geranylgeranyl reductase family. DGGGPL reductase subfamily.</text>
</comment>
<keyword evidence="3 8" id="KW-0274">FAD</keyword>
<keyword evidence="4 8" id="KW-0560">Oxidoreductase</keyword>
<dbReference type="Pfam" id="PF12831">
    <property type="entry name" value="FAD_oxidored"/>
    <property type="match status" value="1"/>
</dbReference>
<keyword evidence="5 8" id="KW-0443">Lipid metabolism</keyword>
<evidence type="ECO:0000313" key="11">
    <source>
        <dbReference type="Proteomes" id="UP001168338"/>
    </source>
</evidence>
<dbReference type="NCBIfam" id="TIGR02032">
    <property type="entry name" value="GG-red-SF"/>
    <property type="match status" value="1"/>
</dbReference>
<dbReference type="Gene3D" id="3.30.9.10">
    <property type="entry name" value="D-Amino Acid Oxidase, subunit A, domain 2"/>
    <property type="match status" value="1"/>
</dbReference>
<feature type="binding site" evidence="8">
    <location>
        <position position="34"/>
    </location>
    <ligand>
        <name>FAD</name>
        <dbReference type="ChEBI" id="CHEBI:57692"/>
    </ligand>
</feature>
<evidence type="ECO:0000256" key="2">
    <source>
        <dbReference type="ARBA" id="ARBA00022630"/>
    </source>
</evidence>
<evidence type="ECO:0000256" key="4">
    <source>
        <dbReference type="ARBA" id="ARBA00023002"/>
    </source>
</evidence>
<dbReference type="HAMAP" id="MF_01287">
    <property type="entry name" value="DGGGPL_reductase"/>
    <property type="match status" value="1"/>
</dbReference>
<reference evidence="10" key="1">
    <citation type="submission" date="2019-05" db="EMBL/GenBank/DDBJ databases">
        <title>Methanoculleus sp. FWC-SCC1, a methanogenic archaeon isolated from deep marine cold seep.</title>
        <authorList>
            <person name="Chen Y.-W."/>
            <person name="Chen S.-C."/>
            <person name="Teng N.-H."/>
            <person name="Lai M.-C."/>
        </authorList>
    </citation>
    <scope>NUCLEOTIDE SEQUENCE</scope>
    <source>
        <strain evidence="10">FWC-SCC1</strain>
    </source>
</reference>
<name>A0ABT8MB07_9EURY</name>
<keyword evidence="1 8" id="KW-0444">Lipid biosynthesis</keyword>
<evidence type="ECO:0000259" key="9">
    <source>
        <dbReference type="Pfam" id="PF22578"/>
    </source>
</evidence>
<feature type="binding site" evidence="8">
    <location>
        <position position="280"/>
    </location>
    <ligand>
        <name>FAD</name>
        <dbReference type="ChEBI" id="CHEBI:57692"/>
    </ligand>
</feature>
<evidence type="ECO:0000256" key="5">
    <source>
        <dbReference type="ARBA" id="ARBA00023098"/>
    </source>
</evidence>
<dbReference type="Pfam" id="PF22578">
    <property type="entry name" value="GGR_cat"/>
    <property type="match status" value="1"/>
</dbReference>
<accession>A0ABT8MB07</accession>
<feature type="binding site" evidence="8">
    <location>
        <position position="292"/>
    </location>
    <ligand>
        <name>FAD</name>
        <dbReference type="ChEBI" id="CHEBI:57692"/>
    </ligand>
</feature>